<comment type="caution">
    <text evidence="10">The sequence shown here is derived from an EMBL/GenBank/DDBJ whole genome shotgun (WGS) entry which is preliminary data.</text>
</comment>
<evidence type="ECO:0000313" key="10">
    <source>
        <dbReference type="EMBL" id="KZZ91956.1"/>
    </source>
</evidence>
<keyword evidence="5" id="KW-0472">Membrane</keyword>
<dbReference type="InterPro" id="IPR056458">
    <property type="entry name" value="TPR_DOP1_M"/>
</dbReference>
<dbReference type="PANTHER" id="PTHR14042:SF24">
    <property type="entry name" value="PROTEIN DOPEY-1 HOMOLOG"/>
    <property type="match status" value="1"/>
</dbReference>
<organism evidence="10 11">
    <name type="scientific">Ascosphaera apis ARSEF 7405</name>
    <dbReference type="NCBI Taxonomy" id="392613"/>
    <lineage>
        <taxon>Eukaryota</taxon>
        <taxon>Fungi</taxon>
        <taxon>Dikarya</taxon>
        <taxon>Ascomycota</taxon>
        <taxon>Pezizomycotina</taxon>
        <taxon>Eurotiomycetes</taxon>
        <taxon>Eurotiomycetidae</taxon>
        <taxon>Onygenales</taxon>
        <taxon>Ascosphaeraceae</taxon>
        <taxon>Ascosphaera</taxon>
    </lineage>
</organism>
<dbReference type="InterPro" id="IPR007249">
    <property type="entry name" value="DOP1_N"/>
</dbReference>
<evidence type="ECO:0000256" key="5">
    <source>
        <dbReference type="ARBA" id="ARBA00023136"/>
    </source>
</evidence>
<dbReference type="GO" id="GO:0000139">
    <property type="term" value="C:Golgi membrane"/>
    <property type="evidence" value="ECO:0007669"/>
    <property type="project" value="UniProtKB-SubCell"/>
</dbReference>
<dbReference type="Pfam" id="PF04118">
    <property type="entry name" value="Dopey_N"/>
    <property type="match status" value="1"/>
</dbReference>
<feature type="compositionally biased region" description="Polar residues" evidence="7">
    <location>
        <begin position="1"/>
        <end position="26"/>
    </location>
</feature>
<dbReference type="Proteomes" id="UP000242877">
    <property type="component" value="Unassembled WGS sequence"/>
</dbReference>
<sequence length="485" mass="53862">MSRESGSVVRSDSPATSEASLATSRSRTIDEPFKKDKNYRRYASNIDRALSLFDSALQEWADYISFLSKLLKASEPSSYALLQALQSHPPSLPIVPNRVVVSKRLAQCLNPSLPSGVHQKALEVYGYIFEMLPRDQLSQDITLYLPGIAPTLAFASLSVRPLFLSLFENYILHLNPGAIRPALKAILLSLLPGLEDETSEDFETTLRIVNEFRLLKLGDNGFDGDGTGYFWQTLFLISLTNPGRRAGVLAYLNKYFPRLGGAGAWSSTSTDIEEKREDVEANSRSVTQPEPGLLIRCFAAGLTDPQILIQRSFLDLLVTHLPLHSTLLQNDITAEDMHVLVSAAVSIVMRRDMSLNRRLWSWFLGPEASGGTDKTWDISSAARATFDSESSSSRYFGQYGLKPLVSTIKQMIFSNLDHPSERAKPFRISLSLMDRWEIGALIVPEKFFCPSCEAHSNTRKTARQKLNSTKYSAVLAHSSMASKAA</sequence>
<evidence type="ECO:0000259" key="9">
    <source>
        <dbReference type="Pfam" id="PF24597"/>
    </source>
</evidence>
<evidence type="ECO:0000256" key="1">
    <source>
        <dbReference type="ARBA" id="ARBA00004395"/>
    </source>
</evidence>
<dbReference type="EMBL" id="AZGZ01000012">
    <property type="protein sequence ID" value="KZZ91956.1"/>
    <property type="molecule type" value="Genomic_DNA"/>
</dbReference>
<feature type="region of interest" description="Disordered" evidence="7">
    <location>
        <begin position="1"/>
        <end position="27"/>
    </location>
</feature>
<dbReference type="GO" id="GO:0015031">
    <property type="term" value="P:protein transport"/>
    <property type="evidence" value="ECO:0007669"/>
    <property type="project" value="UniProtKB-KW"/>
</dbReference>
<evidence type="ECO:0000256" key="3">
    <source>
        <dbReference type="ARBA" id="ARBA00022927"/>
    </source>
</evidence>
<dbReference type="GO" id="GO:0005829">
    <property type="term" value="C:cytosol"/>
    <property type="evidence" value="ECO:0007669"/>
    <property type="project" value="GOC"/>
</dbReference>
<evidence type="ECO:0000259" key="8">
    <source>
        <dbReference type="Pfam" id="PF04118"/>
    </source>
</evidence>
<evidence type="ECO:0000313" key="11">
    <source>
        <dbReference type="Proteomes" id="UP000242877"/>
    </source>
</evidence>
<keyword evidence="2" id="KW-0813">Transport</keyword>
<proteinExistence type="inferred from homology"/>
<reference evidence="10 11" key="1">
    <citation type="journal article" date="2016" name="Genome Biol. Evol.">
        <title>Divergent and convergent evolution of fungal pathogenicity.</title>
        <authorList>
            <person name="Shang Y."/>
            <person name="Xiao G."/>
            <person name="Zheng P."/>
            <person name="Cen K."/>
            <person name="Zhan S."/>
            <person name="Wang C."/>
        </authorList>
    </citation>
    <scope>NUCLEOTIDE SEQUENCE [LARGE SCALE GENOMIC DNA]</scope>
    <source>
        <strain evidence="10 11">ARSEF 7405</strain>
    </source>
</reference>
<gene>
    <name evidence="10" type="ORF">AAP_03175</name>
</gene>
<feature type="domain" description="DOP1 N-terminal" evidence="8">
    <location>
        <begin position="36"/>
        <end position="367"/>
    </location>
</feature>
<comment type="subcellular location">
    <subcellularLocation>
        <location evidence="1">Golgi apparatus membrane</location>
        <topology evidence="1">Peripheral membrane protein</topology>
    </subcellularLocation>
</comment>
<keyword evidence="4" id="KW-0333">Golgi apparatus</keyword>
<name>A0A167YZF2_9EURO</name>
<dbReference type="Pfam" id="PF24597">
    <property type="entry name" value="TPR_DOP1_M"/>
    <property type="match status" value="1"/>
</dbReference>
<dbReference type="GO" id="GO:0005802">
    <property type="term" value="C:trans-Golgi network"/>
    <property type="evidence" value="ECO:0007669"/>
    <property type="project" value="TreeGrafter"/>
</dbReference>
<dbReference type="InterPro" id="IPR040314">
    <property type="entry name" value="DOP1"/>
</dbReference>
<dbReference type="GO" id="GO:0005768">
    <property type="term" value="C:endosome"/>
    <property type="evidence" value="ECO:0007669"/>
    <property type="project" value="TreeGrafter"/>
</dbReference>
<keyword evidence="11" id="KW-1185">Reference proteome</keyword>
<accession>A0A167YZF2</accession>
<dbReference type="OrthoDB" id="4205715at2759"/>
<protein>
    <submittedName>
        <fullName evidence="10">Dopey</fullName>
    </submittedName>
</protein>
<comment type="similarity">
    <text evidence="6">Belongs to the DOP1 family.</text>
</comment>
<feature type="domain" description="DOP1-like middle TPR" evidence="9">
    <location>
        <begin position="395"/>
        <end position="460"/>
    </location>
</feature>
<dbReference type="AlphaFoldDB" id="A0A167YZF2"/>
<dbReference type="InterPro" id="IPR016024">
    <property type="entry name" value="ARM-type_fold"/>
</dbReference>
<evidence type="ECO:0000256" key="2">
    <source>
        <dbReference type="ARBA" id="ARBA00022448"/>
    </source>
</evidence>
<dbReference type="GO" id="GO:0006895">
    <property type="term" value="P:Golgi to endosome transport"/>
    <property type="evidence" value="ECO:0007669"/>
    <property type="project" value="InterPro"/>
</dbReference>
<keyword evidence="3" id="KW-0653">Protein transport</keyword>
<evidence type="ECO:0000256" key="6">
    <source>
        <dbReference type="ARBA" id="ARBA00046326"/>
    </source>
</evidence>
<dbReference type="VEuPathDB" id="FungiDB:AAP_03175"/>
<dbReference type="SUPFAM" id="SSF48371">
    <property type="entry name" value="ARM repeat"/>
    <property type="match status" value="1"/>
</dbReference>
<evidence type="ECO:0000256" key="4">
    <source>
        <dbReference type="ARBA" id="ARBA00023034"/>
    </source>
</evidence>
<dbReference type="PANTHER" id="PTHR14042">
    <property type="entry name" value="DOPEY-RELATED"/>
    <property type="match status" value="1"/>
</dbReference>
<evidence type="ECO:0000256" key="7">
    <source>
        <dbReference type="SAM" id="MobiDB-lite"/>
    </source>
</evidence>